<dbReference type="PANTHER" id="PTHR47505:SF1">
    <property type="entry name" value="DNA UTILIZATION PROTEIN YHGH"/>
    <property type="match status" value="1"/>
</dbReference>
<dbReference type="InterPro" id="IPR000836">
    <property type="entry name" value="PRTase_dom"/>
</dbReference>
<feature type="domain" description="Double zinc ribbon" evidence="2">
    <location>
        <begin position="29"/>
        <end position="95"/>
    </location>
</feature>
<protein>
    <submittedName>
        <fullName evidence="3">Amidophosphoribosyltransferase family protein</fullName>
    </submittedName>
</protein>
<dbReference type="Proteomes" id="UP000182373">
    <property type="component" value="Chromosome"/>
</dbReference>
<proteinExistence type="inferred from homology"/>
<reference evidence="4" key="1">
    <citation type="submission" date="2016-11" db="EMBL/GenBank/DDBJ databases">
        <title>Comparative genomic and phenotypic analysis of Granulibacter bethesdensis clinical isolates from patients with chronic granulomatous disease.</title>
        <authorList>
            <person name="Zarember K.A."/>
            <person name="Porcella S.F."/>
            <person name="Chu J."/>
            <person name="Ding L."/>
            <person name="Dahlstrom E."/>
            <person name="Barbian K."/>
            <person name="Martens C."/>
            <person name="Sykora L."/>
            <person name="Kramer S."/>
            <person name="Pettinato A.M."/>
            <person name="Hong H."/>
            <person name="Wald G."/>
            <person name="Berg L.J."/>
            <person name="Rogge L.S."/>
            <person name="Greenberg D.E."/>
            <person name="Falcone E.L."/>
            <person name="Neves J.F."/>
            <person name="Simoes M.J."/>
            <person name="Casal M."/>
            <person name="Rodriguez-Lopez F.C."/>
            <person name="Zelazny A."/>
            <person name="Gallin J.I."/>
            <person name="Holland S.M."/>
        </authorList>
    </citation>
    <scope>NUCLEOTIDE SEQUENCE [LARGE SCALE GENOMIC DNA]</scope>
    <source>
        <strain evidence="4">NIH9.1</strain>
    </source>
</reference>
<dbReference type="AlphaFoldDB" id="A0AAC9P7S6"/>
<dbReference type="Gene3D" id="3.40.50.2020">
    <property type="match status" value="1"/>
</dbReference>
<dbReference type="PANTHER" id="PTHR47505">
    <property type="entry name" value="DNA UTILIZATION PROTEIN YHGH"/>
    <property type="match status" value="1"/>
</dbReference>
<dbReference type="CDD" id="cd06223">
    <property type="entry name" value="PRTases_typeI"/>
    <property type="match status" value="1"/>
</dbReference>
<evidence type="ECO:0000313" key="4">
    <source>
        <dbReference type="Proteomes" id="UP000182373"/>
    </source>
</evidence>
<evidence type="ECO:0000256" key="1">
    <source>
        <dbReference type="ARBA" id="ARBA00008007"/>
    </source>
</evidence>
<dbReference type="InterPro" id="IPR029057">
    <property type="entry name" value="PRTase-like"/>
</dbReference>
<gene>
    <name evidence="3" type="ORF">GbCGDNIH9_0596</name>
</gene>
<dbReference type="InterPro" id="IPR051910">
    <property type="entry name" value="ComF/GntX_DNA_util-trans"/>
</dbReference>
<dbReference type="SUPFAM" id="SSF53271">
    <property type="entry name" value="PRTase-like"/>
    <property type="match status" value="1"/>
</dbReference>
<accession>A0AAC9P7S6</accession>
<sequence>MADFSIPAARAGRFLTVMPTMMRSAGLRLLNWLIPPTCPVCHAETPMTGPDGLSSLLCASCFATLNFIVPPVCQCCGRPMDAAEGIAPDGVCEVCRTKPPSFRHARAALLYDEGSRRIILPFKHGDRMAHASLLARWMADAGADLLRQADWLLPVPLHPSRLRQRRYNQSALLCRALSRLTGVPAMLDGLQRIRRTPSLGTLSATQRRRMMRGAIQIRPARRQKLHAARIIVVDDVMTSGATVSACVRALYAAGAASVDVLTAALVELPDEIPLSGQAKTPM</sequence>
<dbReference type="InterPro" id="IPR044005">
    <property type="entry name" value="DZR_2"/>
</dbReference>
<dbReference type="Pfam" id="PF18912">
    <property type="entry name" value="DZR_2"/>
    <property type="match status" value="1"/>
</dbReference>
<organism evidence="3 4">
    <name type="scientific">Granulibacter bethesdensis</name>
    <dbReference type="NCBI Taxonomy" id="364410"/>
    <lineage>
        <taxon>Bacteria</taxon>
        <taxon>Pseudomonadati</taxon>
        <taxon>Pseudomonadota</taxon>
        <taxon>Alphaproteobacteria</taxon>
        <taxon>Acetobacterales</taxon>
        <taxon>Acetobacteraceae</taxon>
        <taxon>Granulibacter</taxon>
    </lineage>
</organism>
<evidence type="ECO:0000313" key="3">
    <source>
        <dbReference type="EMBL" id="APH53837.1"/>
    </source>
</evidence>
<dbReference type="EMBL" id="CP018191">
    <property type="protein sequence ID" value="APH53837.1"/>
    <property type="molecule type" value="Genomic_DNA"/>
</dbReference>
<comment type="similarity">
    <text evidence="1">Belongs to the ComF/GntX family.</text>
</comment>
<name>A0AAC9P7S6_9PROT</name>
<evidence type="ECO:0000259" key="2">
    <source>
        <dbReference type="Pfam" id="PF18912"/>
    </source>
</evidence>